<protein>
    <submittedName>
        <fullName evidence="1">Uncharacterized protein</fullName>
    </submittedName>
</protein>
<dbReference type="OrthoDB" id="2397787at2759"/>
<evidence type="ECO:0000313" key="1">
    <source>
        <dbReference type="EMBL" id="RHZ58796.1"/>
    </source>
</evidence>
<reference evidence="1 2" key="1">
    <citation type="submission" date="2018-08" db="EMBL/GenBank/DDBJ databases">
        <title>Genome and evolution of the arbuscular mycorrhizal fungus Diversispora epigaea (formerly Glomus versiforme) and its bacterial endosymbionts.</title>
        <authorList>
            <person name="Sun X."/>
            <person name="Fei Z."/>
            <person name="Harrison M."/>
        </authorList>
    </citation>
    <scope>NUCLEOTIDE SEQUENCE [LARGE SCALE GENOMIC DNA]</scope>
    <source>
        <strain evidence="1 2">IT104</strain>
    </source>
</reference>
<organism evidence="1 2">
    <name type="scientific">Diversispora epigaea</name>
    <dbReference type="NCBI Taxonomy" id="1348612"/>
    <lineage>
        <taxon>Eukaryota</taxon>
        <taxon>Fungi</taxon>
        <taxon>Fungi incertae sedis</taxon>
        <taxon>Mucoromycota</taxon>
        <taxon>Glomeromycotina</taxon>
        <taxon>Glomeromycetes</taxon>
        <taxon>Diversisporales</taxon>
        <taxon>Diversisporaceae</taxon>
        <taxon>Diversispora</taxon>
    </lineage>
</organism>
<comment type="caution">
    <text evidence="1">The sequence shown here is derived from an EMBL/GenBank/DDBJ whole genome shotgun (WGS) entry which is preliminary data.</text>
</comment>
<dbReference type="Proteomes" id="UP000266861">
    <property type="component" value="Unassembled WGS sequence"/>
</dbReference>
<accession>A0A397HB54</accession>
<sequence>MMIAISLITRLECQQIPENQTYFIFPIFKEEQIKPQKLSDDKEQLSELDDDCNFIDHEELRNLSLDNASIRITLLDILFQCRSKDLELEKTIMNSNFLNDIIDMTDANFCNQFTKDNCDHVQVPSFVRKSFVVGRFDPFLHEGHDIAQRIMTHLYVSRKNVNNSNNISGNDNNFSQGQRALVQTSRQEFSVARLRIVVDYDIILVLVECDHQYVLLQNEDSIFRGMYERSGEFAELLEFLRENIRMTIMIKNNIF</sequence>
<dbReference type="EMBL" id="PQFF01000334">
    <property type="protein sequence ID" value="RHZ58796.1"/>
    <property type="molecule type" value="Genomic_DNA"/>
</dbReference>
<name>A0A397HB54_9GLOM</name>
<keyword evidence="2" id="KW-1185">Reference proteome</keyword>
<proteinExistence type="predicted"/>
<dbReference type="AlphaFoldDB" id="A0A397HB54"/>
<gene>
    <name evidence="1" type="ORF">Glove_368g47</name>
</gene>
<evidence type="ECO:0000313" key="2">
    <source>
        <dbReference type="Proteomes" id="UP000266861"/>
    </source>
</evidence>